<feature type="transmembrane region" description="Helical" evidence="7">
    <location>
        <begin position="284"/>
        <end position="303"/>
    </location>
</feature>
<name>A0ABX8R8S8_9CLOT</name>
<keyword evidence="6 7" id="KW-0472">Membrane</keyword>
<sequence>MNYLLRRGFTLIITLLLISIFTFILFQIIPGDPAMTILGMDAEQGQIEALRSQMNFDLPITQRYLKWMGNVLKGDLGQSIRFSMPVTKLIGSRLSVTLSLAVMAIGIATIVAIPLGILSARVNGKCIDAVISIFTQFGMAIPSFWLGILLMYIFRLKLHWFTQGGYVPWSKSVWGAFWSLLLPAIAIAIPTIAILTRYLRNALLEQLKLDYVRTAYSKGLKERAIIYKHVLKNALIPVVTIMGMIITSVLGGSLLVEQVFALPGLGRLLIASIQYRDFFLIQGMVMYIAFVVILVNFFVDVFYKVIDPRIQMK</sequence>
<evidence type="ECO:0000256" key="3">
    <source>
        <dbReference type="ARBA" id="ARBA00022475"/>
    </source>
</evidence>
<dbReference type="Proteomes" id="UP000886818">
    <property type="component" value="Chromosome"/>
</dbReference>
<keyword evidence="10" id="KW-1185">Reference proteome</keyword>
<keyword evidence="3" id="KW-1003">Cell membrane</keyword>
<feature type="transmembrane region" description="Helical" evidence="7">
    <location>
        <begin position="234"/>
        <end position="256"/>
    </location>
</feature>
<feature type="transmembrane region" description="Helical" evidence="7">
    <location>
        <begin position="174"/>
        <end position="199"/>
    </location>
</feature>
<comment type="subcellular location">
    <subcellularLocation>
        <location evidence="1 7">Cell membrane</location>
        <topology evidence="1 7">Multi-pass membrane protein</topology>
    </subcellularLocation>
</comment>
<protein>
    <submittedName>
        <fullName evidence="9">ABC transporter permease</fullName>
    </submittedName>
</protein>
<evidence type="ECO:0000256" key="4">
    <source>
        <dbReference type="ARBA" id="ARBA00022692"/>
    </source>
</evidence>
<dbReference type="PROSITE" id="PS50928">
    <property type="entry name" value="ABC_TM1"/>
    <property type="match status" value="1"/>
</dbReference>
<dbReference type="InterPro" id="IPR045621">
    <property type="entry name" value="BPD_transp_1_N"/>
</dbReference>
<dbReference type="EMBL" id="CP078093">
    <property type="protein sequence ID" value="QXM05449.1"/>
    <property type="molecule type" value="Genomic_DNA"/>
</dbReference>
<reference evidence="9" key="1">
    <citation type="submission" date="2021-07" db="EMBL/GenBank/DDBJ databases">
        <title>Complete genome sequence of Crassaminicella sp. 143-21, isolated from a deep-sea hydrothermal vent.</title>
        <authorList>
            <person name="Li X."/>
        </authorList>
    </citation>
    <scope>NUCLEOTIDE SEQUENCE</scope>
    <source>
        <strain evidence="9">143-21</strain>
    </source>
</reference>
<keyword evidence="4 7" id="KW-0812">Transmembrane</keyword>
<evidence type="ECO:0000313" key="10">
    <source>
        <dbReference type="Proteomes" id="UP000886818"/>
    </source>
</evidence>
<evidence type="ECO:0000256" key="7">
    <source>
        <dbReference type="RuleBase" id="RU363032"/>
    </source>
</evidence>
<feature type="transmembrane region" description="Helical" evidence="7">
    <location>
        <begin position="9"/>
        <end position="29"/>
    </location>
</feature>
<feature type="transmembrane region" description="Helical" evidence="7">
    <location>
        <begin position="94"/>
        <end position="118"/>
    </location>
</feature>
<gene>
    <name evidence="9" type="ORF">KVH43_08640</name>
</gene>
<dbReference type="Pfam" id="PF00528">
    <property type="entry name" value="BPD_transp_1"/>
    <property type="match status" value="1"/>
</dbReference>
<evidence type="ECO:0000259" key="8">
    <source>
        <dbReference type="PROSITE" id="PS50928"/>
    </source>
</evidence>
<dbReference type="Pfam" id="PF19300">
    <property type="entry name" value="BPD_transp_1_N"/>
    <property type="match status" value="1"/>
</dbReference>
<evidence type="ECO:0000256" key="2">
    <source>
        <dbReference type="ARBA" id="ARBA00022448"/>
    </source>
</evidence>
<dbReference type="RefSeq" id="WP_218282148.1">
    <property type="nucleotide sequence ID" value="NZ_CP078093.1"/>
</dbReference>
<comment type="similarity">
    <text evidence="7">Belongs to the binding-protein-dependent transport system permease family.</text>
</comment>
<dbReference type="PANTHER" id="PTHR43163">
    <property type="entry name" value="DIPEPTIDE TRANSPORT SYSTEM PERMEASE PROTEIN DPPB-RELATED"/>
    <property type="match status" value="1"/>
</dbReference>
<proteinExistence type="inferred from homology"/>
<dbReference type="PANTHER" id="PTHR43163:SF6">
    <property type="entry name" value="DIPEPTIDE TRANSPORT SYSTEM PERMEASE PROTEIN DPPB-RELATED"/>
    <property type="match status" value="1"/>
</dbReference>
<evidence type="ECO:0000256" key="6">
    <source>
        <dbReference type="ARBA" id="ARBA00023136"/>
    </source>
</evidence>
<keyword evidence="5 7" id="KW-1133">Transmembrane helix</keyword>
<keyword evidence="2 7" id="KW-0813">Transport</keyword>
<evidence type="ECO:0000256" key="5">
    <source>
        <dbReference type="ARBA" id="ARBA00022989"/>
    </source>
</evidence>
<organism evidence="9 10">
    <name type="scientific">Crassaminicella indica</name>
    <dbReference type="NCBI Taxonomy" id="2855394"/>
    <lineage>
        <taxon>Bacteria</taxon>
        <taxon>Bacillati</taxon>
        <taxon>Bacillota</taxon>
        <taxon>Clostridia</taxon>
        <taxon>Eubacteriales</taxon>
        <taxon>Clostridiaceae</taxon>
        <taxon>Crassaminicella</taxon>
    </lineage>
</organism>
<feature type="domain" description="ABC transmembrane type-1" evidence="8">
    <location>
        <begin position="94"/>
        <end position="303"/>
    </location>
</feature>
<accession>A0ABX8R8S8</accession>
<dbReference type="CDD" id="cd06261">
    <property type="entry name" value="TM_PBP2"/>
    <property type="match status" value="1"/>
</dbReference>
<evidence type="ECO:0000313" key="9">
    <source>
        <dbReference type="EMBL" id="QXM05449.1"/>
    </source>
</evidence>
<dbReference type="InterPro" id="IPR000515">
    <property type="entry name" value="MetI-like"/>
</dbReference>
<feature type="transmembrane region" description="Helical" evidence="7">
    <location>
        <begin position="130"/>
        <end position="154"/>
    </location>
</feature>
<evidence type="ECO:0000256" key="1">
    <source>
        <dbReference type="ARBA" id="ARBA00004651"/>
    </source>
</evidence>